<reference evidence="2 3" key="1">
    <citation type="submission" date="2015-08" db="EMBL/GenBank/DDBJ databases">
        <title>Investigation of the bacterial diversity of lava forest soil.</title>
        <authorList>
            <person name="Lee J.S."/>
        </authorList>
    </citation>
    <scope>NUCLEOTIDE SEQUENCE [LARGE SCALE GENOMIC DNA]</scope>
    <source>
        <strain evidence="2 3">GJW-30</strain>
    </source>
</reference>
<name>A0A0S3Q0Y8_9BRAD</name>
<dbReference type="GO" id="GO:0004373">
    <property type="term" value="F:alpha-1,4-glucan glucosyltransferase (UDP-glucose donor) activity"/>
    <property type="evidence" value="ECO:0007669"/>
    <property type="project" value="UniProtKB-EC"/>
</dbReference>
<accession>A0A0S3Q0Y8</accession>
<dbReference type="AlphaFoldDB" id="A0A0S3Q0Y8"/>
<dbReference type="EC" id="2.4.1.11" evidence="2"/>
<dbReference type="Pfam" id="PF13692">
    <property type="entry name" value="Glyco_trans_1_4"/>
    <property type="match status" value="1"/>
</dbReference>
<feature type="domain" description="Glycosyltransferase subfamily 4-like N-terminal" evidence="1">
    <location>
        <begin position="2"/>
        <end position="150"/>
    </location>
</feature>
<evidence type="ECO:0000313" key="3">
    <source>
        <dbReference type="Proteomes" id="UP000236884"/>
    </source>
</evidence>
<dbReference type="PANTHER" id="PTHR45947">
    <property type="entry name" value="SULFOQUINOVOSYL TRANSFERASE SQD2"/>
    <property type="match status" value="1"/>
</dbReference>
<dbReference type="PANTHER" id="PTHR45947:SF3">
    <property type="entry name" value="SULFOQUINOVOSYL TRANSFERASE SQD2"/>
    <property type="match status" value="1"/>
</dbReference>
<dbReference type="Proteomes" id="UP000236884">
    <property type="component" value="Chromosome"/>
</dbReference>
<dbReference type="SUPFAM" id="SSF53756">
    <property type="entry name" value="UDP-Glycosyltransferase/glycogen phosphorylase"/>
    <property type="match status" value="1"/>
</dbReference>
<sequence length="375" mass="40862">MHTHMLQSQLVSRGHAVTIFASTHSDPGSNLEPICDETSISEVGLAEAPDHAFFQEHHAYLSLMNRLRLSDFDIIHNNSLHYLPVAMADVLPMPIVTTLHTPPFSWLESGIRLCRSPQASFVAVSNSIRISWTPVVPISRVILNGIDLNRFRFQSAPDSKPYLVWCGRIVPEKGLHFAIAACRAIGAELRIAGPISDEDYFEREIRPSLSQTIVYLGHLKHEGIAALVGGARASLCTPCWDEPYGLVVAEALACGVPVAAFARGAIPELLDATCGILANKDDVASLAQAAKQAQTLDRAACRAMAERSCDVSRMIDDYEALYRQLSTKTGARSLEHFGRAASKAHIVSKPRPSPTEVKINVVQNADIATRQTVLA</sequence>
<dbReference type="KEGG" id="vgo:GJW-30_1_04427"/>
<dbReference type="Pfam" id="PF13439">
    <property type="entry name" value="Glyco_transf_4"/>
    <property type="match status" value="1"/>
</dbReference>
<dbReference type="Gene3D" id="3.40.50.2000">
    <property type="entry name" value="Glycogen Phosphorylase B"/>
    <property type="match status" value="2"/>
</dbReference>
<protein>
    <submittedName>
        <fullName evidence="2">Glycogen synthase</fullName>
        <ecNumber evidence="2">2.4.1.11</ecNumber>
    </submittedName>
</protein>
<dbReference type="EMBL" id="AP014946">
    <property type="protein sequence ID" value="BAT61865.1"/>
    <property type="molecule type" value="Genomic_DNA"/>
</dbReference>
<organism evidence="2 3">
    <name type="scientific">Variibacter gotjawalensis</name>
    <dbReference type="NCBI Taxonomy" id="1333996"/>
    <lineage>
        <taxon>Bacteria</taxon>
        <taxon>Pseudomonadati</taxon>
        <taxon>Pseudomonadota</taxon>
        <taxon>Alphaproteobacteria</taxon>
        <taxon>Hyphomicrobiales</taxon>
        <taxon>Nitrobacteraceae</taxon>
        <taxon>Variibacter</taxon>
    </lineage>
</organism>
<keyword evidence="2" id="KW-0808">Transferase</keyword>
<dbReference type="InterPro" id="IPR028098">
    <property type="entry name" value="Glyco_trans_4-like_N"/>
</dbReference>
<dbReference type="InterPro" id="IPR050194">
    <property type="entry name" value="Glycosyltransferase_grp1"/>
</dbReference>
<evidence type="ECO:0000259" key="1">
    <source>
        <dbReference type="Pfam" id="PF13439"/>
    </source>
</evidence>
<keyword evidence="3" id="KW-1185">Reference proteome</keyword>
<keyword evidence="2" id="KW-0328">Glycosyltransferase</keyword>
<proteinExistence type="predicted"/>
<gene>
    <name evidence="2" type="ORF">GJW-30_1_04427</name>
</gene>
<evidence type="ECO:0000313" key="2">
    <source>
        <dbReference type="EMBL" id="BAT61865.1"/>
    </source>
</evidence>
<dbReference type="CDD" id="cd03802">
    <property type="entry name" value="GT4_AviGT4-like"/>
    <property type="match status" value="1"/>
</dbReference>